<protein>
    <submittedName>
        <fullName evidence="1">Uncharacterized protein</fullName>
    </submittedName>
</protein>
<evidence type="ECO:0000313" key="1">
    <source>
        <dbReference type="EMBL" id="KAJ7352042.1"/>
    </source>
</evidence>
<dbReference type="Proteomes" id="UP001218218">
    <property type="component" value="Unassembled WGS sequence"/>
</dbReference>
<name>A0AAD7A930_9AGAR</name>
<dbReference type="AlphaFoldDB" id="A0AAD7A930"/>
<reference evidence="1" key="1">
    <citation type="submission" date="2023-03" db="EMBL/GenBank/DDBJ databases">
        <title>Massive genome expansion in bonnet fungi (Mycena s.s.) driven by repeated elements and novel gene families across ecological guilds.</title>
        <authorList>
            <consortium name="Lawrence Berkeley National Laboratory"/>
            <person name="Harder C.B."/>
            <person name="Miyauchi S."/>
            <person name="Viragh M."/>
            <person name="Kuo A."/>
            <person name="Thoen E."/>
            <person name="Andreopoulos B."/>
            <person name="Lu D."/>
            <person name="Skrede I."/>
            <person name="Drula E."/>
            <person name="Henrissat B."/>
            <person name="Morin E."/>
            <person name="Kohler A."/>
            <person name="Barry K."/>
            <person name="LaButti K."/>
            <person name="Morin E."/>
            <person name="Salamov A."/>
            <person name="Lipzen A."/>
            <person name="Mereny Z."/>
            <person name="Hegedus B."/>
            <person name="Baldrian P."/>
            <person name="Stursova M."/>
            <person name="Weitz H."/>
            <person name="Taylor A."/>
            <person name="Grigoriev I.V."/>
            <person name="Nagy L.G."/>
            <person name="Martin F."/>
            <person name="Kauserud H."/>
        </authorList>
    </citation>
    <scope>NUCLEOTIDE SEQUENCE</scope>
    <source>
        <strain evidence="1">CBHHK002</strain>
    </source>
</reference>
<gene>
    <name evidence="1" type="ORF">DFH08DRAFT_613399</name>
</gene>
<organism evidence="1 2">
    <name type="scientific">Mycena albidolilacea</name>
    <dbReference type="NCBI Taxonomy" id="1033008"/>
    <lineage>
        <taxon>Eukaryota</taxon>
        <taxon>Fungi</taxon>
        <taxon>Dikarya</taxon>
        <taxon>Basidiomycota</taxon>
        <taxon>Agaricomycotina</taxon>
        <taxon>Agaricomycetes</taxon>
        <taxon>Agaricomycetidae</taxon>
        <taxon>Agaricales</taxon>
        <taxon>Marasmiineae</taxon>
        <taxon>Mycenaceae</taxon>
        <taxon>Mycena</taxon>
    </lineage>
</organism>
<proteinExistence type="predicted"/>
<sequence>MLAPFVDFLEFGLLDGKRITPTGRSRRNTAGSSIIQVRYNDEAYAGVVCHLIQHRQTGISDTNHVILADISWMKRSNLTPLDDGKFPWDNYPQLGVETWQYNTFTEPNDEDFPPNVMPLDQIHCQIARGKISHTEPPLWMTVTMDR</sequence>
<dbReference type="EMBL" id="JARIHO010000012">
    <property type="protein sequence ID" value="KAJ7352042.1"/>
    <property type="molecule type" value="Genomic_DNA"/>
</dbReference>
<accession>A0AAD7A930</accession>
<feature type="non-terminal residue" evidence="1">
    <location>
        <position position="146"/>
    </location>
</feature>
<comment type="caution">
    <text evidence="1">The sequence shown here is derived from an EMBL/GenBank/DDBJ whole genome shotgun (WGS) entry which is preliminary data.</text>
</comment>
<evidence type="ECO:0000313" key="2">
    <source>
        <dbReference type="Proteomes" id="UP001218218"/>
    </source>
</evidence>
<keyword evidence="2" id="KW-1185">Reference proteome</keyword>